<dbReference type="Proteomes" id="UP001149163">
    <property type="component" value="Unassembled WGS sequence"/>
</dbReference>
<keyword evidence="2" id="KW-1185">Reference proteome</keyword>
<dbReference type="GeneID" id="81426716"/>
<reference evidence="1" key="2">
    <citation type="journal article" date="2023" name="IMA Fungus">
        <title>Comparative genomic study of the Penicillium genus elucidates a diverse pangenome and 15 lateral gene transfer events.</title>
        <authorList>
            <person name="Petersen C."/>
            <person name="Sorensen T."/>
            <person name="Nielsen M.R."/>
            <person name="Sondergaard T.E."/>
            <person name="Sorensen J.L."/>
            <person name="Fitzpatrick D.A."/>
            <person name="Frisvad J.C."/>
            <person name="Nielsen K.L."/>
        </authorList>
    </citation>
    <scope>NUCLEOTIDE SEQUENCE</scope>
    <source>
        <strain evidence="1">IBT 26290</strain>
    </source>
</reference>
<accession>A0A9W9I2C5</accession>
<reference evidence="1" key="1">
    <citation type="submission" date="2022-11" db="EMBL/GenBank/DDBJ databases">
        <authorList>
            <person name="Petersen C."/>
        </authorList>
    </citation>
    <scope>NUCLEOTIDE SEQUENCE</scope>
    <source>
        <strain evidence="1">IBT 26290</strain>
    </source>
</reference>
<organism evidence="1 2">
    <name type="scientific">Penicillium canariense</name>
    <dbReference type="NCBI Taxonomy" id="189055"/>
    <lineage>
        <taxon>Eukaryota</taxon>
        <taxon>Fungi</taxon>
        <taxon>Dikarya</taxon>
        <taxon>Ascomycota</taxon>
        <taxon>Pezizomycotina</taxon>
        <taxon>Eurotiomycetes</taxon>
        <taxon>Eurotiomycetidae</taxon>
        <taxon>Eurotiales</taxon>
        <taxon>Aspergillaceae</taxon>
        <taxon>Penicillium</taxon>
    </lineage>
</organism>
<dbReference type="AlphaFoldDB" id="A0A9W9I2C5"/>
<evidence type="ECO:0000313" key="1">
    <source>
        <dbReference type="EMBL" id="KAJ5166634.1"/>
    </source>
</evidence>
<protein>
    <submittedName>
        <fullName evidence="1">Uncharacterized protein</fullName>
    </submittedName>
</protein>
<comment type="caution">
    <text evidence="1">The sequence shown here is derived from an EMBL/GenBank/DDBJ whole genome shotgun (WGS) entry which is preliminary data.</text>
</comment>
<sequence>MKSESYAETQRDNCHPSFFVVLKTPGGNTVHSAGSFIRDLNSSYRGSIDAMNATYFTASALHLIDSIKSLSKPGPVIEEAYYKCVLSNGPAPTKLYHECEITDHPEAKARIKTVLYEDHEGCLMIENGYQFHSFKPPGRHAGVEETWGRENGMIEIGSAVADQ</sequence>
<dbReference type="EMBL" id="JAPQKN010000003">
    <property type="protein sequence ID" value="KAJ5166634.1"/>
    <property type="molecule type" value="Genomic_DNA"/>
</dbReference>
<proteinExistence type="predicted"/>
<evidence type="ECO:0000313" key="2">
    <source>
        <dbReference type="Proteomes" id="UP001149163"/>
    </source>
</evidence>
<gene>
    <name evidence="1" type="ORF">N7482_005415</name>
</gene>
<dbReference type="RefSeq" id="XP_056543095.1">
    <property type="nucleotide sequence ID" value="XM_056687540.1"/>
</dbReference>
<name>A0A9W9I2C5_9EURO</name>